<comment type="caution">
    <text evidence="3">The sequence shown here is derived from an EMBL/GenBank/DDBJ whole genome shotgun (WGS) entry which is preliminary data.</text>
</comment>
<keyword evidence="4" id="KW-1185">Reference proteome</keyword>
<evidence type="ECO:0000256" key="1">
    <source>
        <dbReference type="ARBA" id="ARBA00009283"/>
    </source>
</evidence>
<organism evidence="3 4">
    <name type="scientific">Solanum tuberosum</name>
    <name type="common">Potato</name>
    <dbReference type="NCBI Taxonomy" id="4113"/>
    <lineage>
        <taxon>Eukaryota</taxon>
        <taxon>Viridiplantae</taxon>
        <taxon>Streptophyta</taxon>
        <taxon>Embryophyta</taxon>
        <taxon>Tracheophyta</taxon>
        <taxon>Spermatophyta</taxon>
        <taxon>Magnoliopsida</taxon>
        <taxon>eudicotyledons</taxon>
        <taxon>Gunneridae</taxon>
        <taxon>Pentapetalae</taxon>
        <taxon>asterids</taxon>
        <taxon>lamiids</taxon>
        <taxon>Solanales</taxon>
        <taxon>Solanaceae</taxon>
        <taxon>Solanoideae</taxon>
        <taxon>Solaneae</taxon>
        <taxon>Solanum</taxon>
    </lineage>
</organism>
<sequence>MVSWKAKNQTTISNWSSVEAEYRSLEIRSSLRRDNLSRRFSTRHIGHQLASSHVRRLLLSHESEHYAVIFDAGSTGSRVHVFSFDTKLDILPIGNDIEYFLAINPGLSSYANNPKAGALSLKPLLDKAEAVVPKDLQPQTPLKLGATAGLRLLKGDAAVKILQAVRDLFKNETTLNYKTEWVSVLDGTQEGSYFWVALNCLLGNLGKKYERTVATIDLGGGSVQMTYAISKEIALKAPKVPDGEPYVLNKSLLGTNYDIYVHSYLNYGQLAARTEIFKASGNSSSSPCILGGYNGYYTYNGVAYKASSPKQGSNLKKCRTLAKKALKIKGPCKHKKCTFGGIWNGGGGQGFKNLYASSFFYDYAAMVGIIDPKKPSGRAKPIQYLYAAKLACNTKVKDIKSVFPNIDERNIPFICMDLVYEYTLLVDGFGLHPKQEITMVNEVKYKNYIVGAAWPLGCAIDVVSSSSSFEHCHL</sequence>
<dbReference type="Proteomes" id="UP000826656">
    <property type="component" value="Unassembled WGS sequence"/>
</dbReference>
<name>A0ABQ7VW94_SOLTU</name>
<dbReference type="PANTHER" id="PTHR11782">
    <property type="entry name" value="ADENOSINE/GUANOSINE DIPHOSPHATASE"/>
    <property type="match status" value="1"/>
</dbReference>
<accession>A0ABQ7VW94</accession>
<dbReference type="Gene3D" id="3.30.420.40">
    <property type="match status" value="1"/>
</dbReference>
<protein>
    <recommendedName>
        <fullName evidence="5">Apyrase</fullName>
    </recommendedName>
</protein>
<dbReference type="Pfam" id="PF01150">
    <property type="entry name" value="GDA1_CD39"/>
    <property type="match status" value="1"/>
</dbReference>
<proteinExistence type="inferred from homology"/>
<dbReference type="PANTHER" id="PTHR11782:SF124">
    <property type="entry name" value="APYRASE-LIKE"/>
    <property type="match status" value="1"/>
</dbReference>
<gene>
    <name evidence="3" type="ORF">KY290_016302</name>
</gene>
<evidence type="ECO:0008006" key="5">
    <source>
        <dbReference type="Google" id="ProtNLM"/>
    </source>
</evidence>
<evidence type="ECO:0000256" key="2">
    <source>
        <dbReference type="ARBA" id="ARBA00022801"/>
    </source>
</evidence>
<dbReference type="Gene3D" id="3.30.420.150">
    <property type="entry name" value="Exopolyphosphatase. Domain 2"/>
    <property type="match status" value="1"/>
</dbReference>
<evidence type="ECO:0000313" key="3">
    <source>
        <dbReference type="EMBL" id="KAH0772321.1"/>
    </source>
</evidence>
<evidence type="ECO:0000313" key="4">
    <source>
        <dbReference type="Proteomes" id="UP000826656"/>
    </source>
</evidence>
<keyword evidence="2" id="KW-0378">Hydrolase</keyword>
<reference evidence="3 4" key="1">
    <citation type="journal article" date="2021" name="bioRxiv">
        <title>Chromosome-scale and haplotype-resolved genome assembly of a tetraploid potato cultivar.</title>
        <authorList>
            <person name="Sun H."/>
            <person name="Jiao W.-B."/>
            <person name="Krause K."/>
            <person name="Campoy J.A."/>
            <person name="Goel M."/>
            <person name="Folz-Donahue K."/>
            <person name="Kukat C."/>
            <person name="Huettel B."/>
            <person name="Schneeberger K."/>
        </authorList>
    </citation>
    <scope>NUCLEOTIDE SEQUENCE [LARGE SCALE GENOMIC DNA]</scope>
    <source>
        <strain evidence="3">SolTubOtavaFocal</strain>
        <tissue evidence="3">Leaves</tissue>
    </source>
</reference>
<dbReference type="EMBL" id="JAIVGD010000011">
    <property type="protein sequence ID" value="KAH0772321.1"/>
    <property type="molecule type" value="Genomic_DNA"/>
</dbReference>
<dbReference type="InterPro" id="IPR000407">
    <property type="entry name" value="GDA1_CD39_NTPase"/>
</dbReference>
<comment type="similarity">
    <text evidence="1">Belongs to the GDA1/CD39 NTPase family.</text>
</comment>